<proteinExistence type="inferred from homology"/>
<feature type="transmembrane region" description="Helical" evidence="8">
    <location>
        <begin position="291"/>
        <end position="311"/>
    </location>
</feature>
<organism evidence="10 11">
    <name type="scientific">Alkalibacterium thalassium</name>
    <dbReference type="NCBI Taxonomy" id="426701"/>
    <lineage>
        <taxon>Bacteria</taxon>
        <taxon>Bacillati</taxon>
        <taxon>Bacillota</taxon>
        <taxon>Bacilli</taxon>
        <taxon>Lactobacillales</taxon>
        <taxon>Carnobacteriaceae</taxon>
        <taxon>Alkalibacterium</taxon>
    </lineage>
</organism>
<feature type="transmembrane region" description="Helical" evidence="8">
    <location>
        <begin position="263"/>
        <end position="284"/>
    </location>
</feature>
<feature type="domain" description="NADH:quinone oxidoreductase/Mrp antiporter transmembrane" evidence="9">
    <location>
        <begin position="118"/>
        <end position="393"/>
    </location>
</feature>
<feature type="transmembrane region" description="Helical" evidence="8">
    <location>
        <begin position="101"/>
        <end position="118"/>
    </location>
</feature>
<evidence type="ECO:0000256" key="1">
    <source>
        <dbReference type="ARBA" id="ARBA00004651"/>
    </source>
</evidence>
<gene>
    <name evidence="10" type="ORF">SAMN04488098_100164</name>
</gene>
<evidence type="ECO:0000256" key="3">
    <source>
        <dbReference type="ARBA" id="ARBA00022475"/>
    </source>
</evidence>
<keyword evidence="11" id="KW-1185">Reference proteome</keyword>
<evidence type="ECO:0000313" key="10">
    <source>
        <dbReference type="EMBL" id="SDJ61598.1"/>
    </source>
</evidence>
<reference evidence="11" key="1">
    <citation type="submission" date="2016-10" db="EMBL/GenBank/DDBJ databases">
        <authorList>
            <person name="Varghese N."/>
            <person name="Submissions S."/>
        </authorList>
    </citation>
    <scope>NUCLEOTIDE SEQUENCE [LARGE SCALE GENOMIC DNA]</scope>
    <source>
        <strain evidence="11">DSM 19181</strain>
    </source>
</reference>
<feature type="transmembrane region" description="Helical" evidence="8">
    <location>
        <begin position="398"/>
        <end position="419"/>
    </location>
</feature>
<feature type="transmembrane region" description="Helical" evidence="8">
    <location>
        <begin position="360"/>
        <end position="378"/>
    </location>
</feature>
<dbReference type="Proteomes" id="UP000199433">
    <property type="component" value="Unassembled WGS sequence"/>
</dbReference>
<dbReference type="STRING" id="426701.SAMN04488098_100164"/>
<evidence type="ECO:0000256" key="7">
    <source>
        <dbReference type="RuleBase" id="RU000320"/>
    </source>
</evidence>
<protein>
    <submittedName>
        <fullName evidence="10">Multicomponent Na+:H+ antiporter subunit D</fullName>
    </submittedName>
</protein>
<dbReference type="Pfam" id="PF00361">
    <property type="entry name" value="Proton_antipo_M"/>
    <property type="match status" value="1"/>
</dbReference>
<dbReference type="InterPro" id="IPR050586">
    <property type="entry name" value="CPA3_Na-H_Antiporter_D"/>
</dbReference>
<dbReference type="InterPro" id="IPR001750">
    <property type="entry name" value="ND/Mrp_TM"/>
</dbReference>
<dbReference type="PANTHER" id="PTHR42703">
    <property type="entry name" value="NADH DEHYDROGENASE"/>
    <property type="match status" value="1"/>
</dbReference>
<evidence type="ECO:0000256" key="2">
    <source>
        <dbReference type="ARBA" id="ARBA00005346"/>
    </source>
</evidence>
<evidence type="ECO:0000259" key="9">
    <source>
        <dbReference type="Pfam" id="PF00361"/>
    </source>
</evidence>
<feature type="transmembrane region" description="Helical" evidence="8">
    <location>
        <begin position="480"/>
        <end position="496"/>
    </location>
</feature>
<feature type="transmembrane region" description="Helical" evidence="8">
    <location>
        <begin position="72"/>
        <end position="92"/>
    </location>
</feature>
<sequence length="535" mass="60268">MLYWLIIVPIVIAVINVGFIHSDSRKLIVGSQLGITVYATYLFYLVRTQGTIMDNMGGYPRAFSITLYADRISIVLVWLTTLMFLGLLIYAYTGDYFNTQFGFLYLTLQSLIIALFLSTDLFNIYVLLEVSTVVVAILIMFNKDRQAVYDGMIFLFVSVISSGFWLFGVGMLYRTFGHLDLHAIQEVITEVEDPRSLILPFGFILTTISLKIALFPLSSWLPKAYGTPSAPPVIPAILSGVYETTGLYLFIRLTAMFSEVIELNAFFLVVGFVTSIVGFVLAVAQKDLRLLLAYSTISQVGLMTVGFSFGIEASYWGSMYHMFAHSLFKTVLFLSVGVLSHHYKTRDVYRIRGVMRTLPVTGFAIIFGLLGITGAPLFNGSISKYMISYGSDSPYIQVLLNLITLGTLLYSMKFAAMLFGENTQPDSVREEDSTHDIPQWTTFVFGILTLLTGLFGNTFLQFLYGYNFTIYPGEYLEKSIIYLLLVLAAFALYRGWVRERDLFTKIGYVELSFNAMITALVMFFIGIVGYMYWLT</sequence>
<dbReference type="RefSeq" id="WP_091264053.1">
    <property type="nucleotide sequence ID" value="NZ_FNFK01000001.1"/>
</dbReference>
<evidence type="ECO:0000256" key="5">
    <source>
        <dbReference type="ARBA" id="ARBA00022989"/>
    </source>
</evidence>
<keyword evidence="4 7" id="KW-0812">Transmembrane</keyword>
<dbReference type="EMBL" id="FNFK01000001">
    <property type="protein sequence ID" value="SDJ61598.1"/>
    <property type="molecule type" value="Genomic_DNA"/>
</dbReference>
<keyword evidence="5 8" id="KW-1133">Transmembrane helix</keyword>
<feature type="transmembrane region" description="Helical" evidence="8">
    <location>
        <begin position="317"/>
        <end position="339"/>
    </location>
</feature>
<evidence type="ECO:0000256" key="4">
    <source>
        <dbReference type="ARBA" id="ARBA00022692"/>
    </source>
</evidence>
<dbReference type="PANTHER" id="PTHR42703:SF1">
    <property type="entry name" value="NA(+)_H(+) ANTIPORTER SUBUNIT D1"/>
    <property type="match status" value="1"/>
</dbReference>
<comment type="subcellular location">
    <subcellularLocation>
        <location evidence="1">Cell membrane</location>
        <topology evidence="1">Multi-pass membrane protein</topology>
    </subcellularLocation>
    <subcellularLocation>
        <location evidence="7">Membrane</location>
        <topology evidence="7">Multi-pass membrane protein</topology>
    </subcellularLocation>
</comment>
<keyword evidence="6 8" id="KW-0472">Membrane</keyword>
<dbReference type="AlphaFoldDB" id="A0A1G8V6A5"/>
<evidence type="ECO:0000256" key="8">
    <source>
        <dbReference type="SAM" id="Phobius"/>
    </source>
</evidence>
<comment type="similarity">
    <text evidence="2">Belongs to the CPA3 antiporters (TC 2.A.63) subunit D family.</text>
</comment>
<feature type="transmembrane region" description="Helical" evidence="8">
    <location>
        <begin position="27"/>
        <end position="46"/>
    </location>
</feature>
<feature type="transmembrane region" description="Helical" evidence="8">
    <location>
        <begin position="153"/>
        <end position="173"/>
    </location>
</feature>
<accession>A0A1G8V6A5</accession>
<feature type="transmembrane region" description="Helical" evidence="8">
    <location>
        <begin position="6"/>
        <end position="22"/>
    </location>
</feature>
<feature type="transmembrane region" description="Helical" evidence="8">
    <location>
        <begin position="233"/>
        <end position="251"/>
    </location>
</feature>
<name>A0A1G8V6A5_9LACT</name>
<evidence type="ECO:0000256" key="6">
    <source>
        <dbReference type="ARBA" id="ARBA00023136"/>
    </source>
</evidence>
<keyword evidence="3" id="KW-1003">Cell membrane</keyword>
<feature type="transmembrane region" description="Helical" evidence="8">
    <location>
        <begin position="508"/>
        <end position="533"/>
    </location>
</feature>
<dbReference type="OrthoDB" id="9807568at2"/>
<evidence type="ECO:0000313" key="11">
    <source>
        <dbReference type="Proteomes" id="UP000199433"/>
    </source>
</evidence>
<dbReference type="GO" id="GO:0005886">
    <property type="term" value="C:plasma membrane"/>
    <property type="evidence" value="ECO:0007669"/>
    <property type="project" value="UniProtKB-SubCell"/>
</dbReference>
<feature type="transmembrane region" description="Helical" evidence="8">
    <location>
        <begin position="197"/>
        <end position="221"/>
    </location>
</feature>
<feature type="transmembrane region" description="Helical" evidence="8">
    <location>
        <begin position="440"/>
        <end position="460"/>
    </location>
</feature>
<feature type="transmembrane region" description="Helical" evidence="8">
    <location>
        <begin position="124"/>
        <end position="141"/>
    </location>
</feature>